<evidence type="ECO:0000313" key="2">
    <source>
        <dbReference type="EMBL" id="PIP55461.1"/>
    </source>
</evidence>
<proteinExistence type="predicted"/>
<dbReference type="Proteomes" id="UP000229794">
    <property type="component" value="Unassembled WGS sequence"/>
</dbReference>
<accession>A0A2H0BCV6</accession>
<evidence type="ECO:0000256" key="1">
    <source>
        <dbReference type="SAM" id="MobiDB-lite"/>
    </source>
</evidence>
<feature type="region of interest" description="Disordered" evidence="1">
    <location>
        <begin position="24"/>
        <end position="69"/>
    </location>
</feature>
<organism evidence="2 3">
    <name type="scientific">Candidatus Zambryskibacteria bacterium CG22_combo_CG10-13_8_21_14_all_42_17</name>
    <dbReference type="NCBI Taxonomy" id="1975118"/>
    <lineage>
        <taxon>Bacteria</taxon>
        <taxon>Candidatus Zambryskiibacteriota</taxon>
    </lineage>
</organism>
<feature type="compositionally biased region" description="Acidic residues" evidence="1">
    <location>
        <begin position="41"/>
        <end position="69"/>
    </location>
</feature>
<evidence type="ECO:0000313" key="3">
    <source>
        <dbReference type="Proteomes" id="UP000229794"/>
    </source>
</evidence>
<protein>
    <submittedName>
        <fullName evidence="2">Uncharacterized protein</fullName>
    </submittedName>
</protein>
<sequence length="69" mass="7908">EPGILLKIKIIIYTMEDDTLKDIDEDLEPKLPHDIEKGGDALDEDPESIDELAEEEEEEEEPFDDINPL</sequence>
<feature type="compositionally biased region" description="Basic and acidic residues" evidence="1">
    <location>
        <begin position="24"/>
        <end position="40"/>
    </location>
</feature>
<dbReference type="AlphaFoldDB" id="A0A2H0BCV6"/>
<dbReference type="EMBL" id="PCST01000041">
    <property type="protein sequence ID" value="PIP55461.1"/>
    <property type="molecule type" value="Genomic_DNA"/>
</dbReference>
<comment type="caution">
    <text evidence="2">The sequence shown here is derived from an EMBL/GenBank/DDBJ whole genome shotgun (WGS) entry which is preliminary data.</text>
</comment>
<gene>
    <name evidence="2" type="ORF">COX06_03155</name>
</gene>
<feature type="non-terminal residue" evidence="2">
    <location>
        <position position="1"/>
    </location>
</feature>
<reference evidence="2 3" key="1">
    <citation type="submission" date="2017-09" db="EMBL/GenBank/DDBJ databases">
        <title>Depth-based differentiation of microbial function through sediment-hosted aquifers and enrichment of novel symbionts in the deep terrestrial subsurface.</title>
        <authorList>
            <person name="Probst A.J."/>
            <person name="Ladd B."/>
            <person name="Jarett J.K."/>
            <person name="Geller-Mcgrath D.E."/>
            <person name="Sieber C.M."/>
            <person name="Emerson J.B."/>
            <person name="Anantharaman K."/>
            <person name="Thomas B.C."/>
            <person name="Malmstrom R."/>
            <person name="Stieglmeier M."/>
            <person name="Klingl A."/>
            <person name="Woyke T."/>
            <person name="Ryan C.M."/>
            <person name="Banfield J.F."/>
        </authorList>
    </citation>
    <scope>NUCLEOTIDE SEQUENCE [LARGE SCALE GENOMIC DNA]</scope>
    <source>
        <strain evidence="2">CG22_combo_CG10-13_8_21_14_all_42_17</strain>
    </source>
</reference>
<name>A0A2H0BCV6_9BACT</name>